<evidence type="ECO:0000259" key="2">
    <source>
        <dbReference type="PROSITE" id="PS51886"/>
    </source>
</evidence>
<dbReference type="InterPro" id="IPR000210">
    <property type="entry name" value="BTB/POZ_dom"/>
</dbReference>
<feature type="domain" description="BTB" evidence="1">
    <location>
        <begin position="23"/>
        <end position="96"/>
    </location>
</feature>
<dbReference type="PANTHER" id="PTHR46306">
    <property type="entry name" value="BTB/POZ DOMAIN-CONTAINING PROTEIN 9"/>
    <property type="match status" value="1"/>
</dbReference>
<gene>
    <name evidence="3" type="ORF">FWILDA_LOCUS2426</name>
</gene>
<dbReference type="InterPro" id="IPR011333">
    <property type="entry name" value="SKP1/BTB/POZ_sf"/>
</dbReference>
<dbReference type="Pfam" id="PF00651">
    <property type="entry name" value="BTB"/>
    <property type="match status" value="1"/>
</dbReference>
<feature type="domain" description="TLDc" evidence="2">
    <location>
        <begin position="459"/>
        <end position="618"/>
    </location>
</feature>
<dbReference type="Gene3D" id="1.25.40.420">
    <property type="match status" value="1"/>
</dbReference>
<organism evidence="3 4">
    <name type="scientific">Funneliformis geosporum</name>
    <dbReference type="NCBI Taxonomy" id="1117311"/>
    <lineage>
        <taxon>Eukaryota</taxon>
        <taxon>Fungi</taxon>
        <taxon>Fungi incertae sedis</taxon>
        <taxon>Mucoromycota</taxon>
        <taxon>Glomeromycotina</taxon>
        <taxon>Glomeromycetes</taxon>
        <taxon>Glomerales</taxon>
        <taxon>Glomeraceae</taxon>
        <taxon>Funneliformis</taxon>
    </lineage>
</organism>
<dbReference type="PROSITE" id="PS51886">
    <property type="entry name" value="TLDC"/>
    <property type="match status" value="1"/>
</dbReference>
<dbReference type="EMBL" id="CAMKVN010000280">
    <property type="protein sequence ID" value="CAI2166146.1"/>
    <property type="molecule type" value="Genomic_DNA"/>
</dbReference>
<name>A0A9W4SF06_9GLOM</name>
<proteinExistence type="predicted"/>
<evidence type="ECO:0000313" key="3">
    <source>
        <dbReference type="EMBL" id="CAI2166146.1"/>
    </source>
</evidence>
<dbReference type="PROSITE" id="PS50097">
    <property type="entry name" value="BTB"/>
    <property type="match status" value="1"/>
</dbReference>
<comment type="caution">
    <text evidence="3">The sequence shown here is derived from an EMBL/GenBank/DDBJ whole genome shotgun (WGS) entry which is preliminary data.</text>
</comment>
<dbReference type="SMART" id="SM00225">
    <property type="entry name" value="BTB"/>
    <property type="match status" value="1"/>
</dbReference>
<dbReference type="GO" id="GO:0005737">
    <property type="term" value="C:cytoplasm"/>
    <property type="evidence" value="ECO:0007669"/>
    <property type="project" value="TreeGrafter"/>
</dbReference>
<dbReference type="InterPro" id="IPR052407">
    <property type="entry name" value="BTB_POZ_domain_cont_9"/>
</dbReference>
<dbReference type="AlphaFoldDB" id="A0A9W4SF06"/>
<dbReference type="SUPFAM" id="SSF54695">
    <property type="entry name" value="POZ domain"/>
    <property type="match status" value="1"/>
</dbReference>
<dbReference type="Proteomes" id="UP001153678">
    <property type="component" value="Unassembled WGS sequence"/>
</dbReference>
<reference evidence="3" key="1">
    <citation type="submission" date="2022-08" db="EMBL/GenBank/DDBJ databases">
        <authorList>
            <person name="Kallberg Y."/>
            <person name="Tangrot J."/>
            <person name="Rosling A."/>
        </authorList>
    </citation>
    <scope>NUCLEOTIDE SEQUENCE</scope>
    <source>
        <strain evidence="3">Wild A</strain>
    </source>
</reference>
<dbReference type="PANTHER" id="PTHR46306:SF1">
    <property type="entry name" value="BTB_POZ DOMAIN-CONTAINING PROTEIN 9"/>
    <property type="match status" value="1"/>
</dbReference>
<accession>A0A9W4SF06</accession>
<protein>
    <submittedName>
        <fullName evidence="3">17301_t:CDS:1</fullName>
    </submittedName>
</protein>
<dbReference type="InterPro" id="IPR006571">
    <property type="entry name" value="TLDc_dom"/>
</dbReference>
<sequence length="711" mass="83183">MSLEFTSDLVKDISSLLHNADDFNVIIQVGEGQNTKKFHVHSVILRARSPYFKIAFSTNWIQKTNNTIMFNKPNITSFVFDMILMYIYSGELNLASYSDQNIFELLIASDELLLEELTAFAQDNLIKRRTTWIKNNITLQTPGLIEISNISEWYQGNFEELKKTLSHFIPLIRFAEISPEDFYDKVRPYKASIANHIYEEIEKFYYKKTLPKTANLLPRSKEIKPKSFMEKMIAFIFCKDSTIYSDLSKDLSLILSIINLSKQPSDKIFELLIASDELLLEELFKQVLDYLFENHVRWIQKNFVFVLNGVIRLARFKKLQDYCFESICSNPLPFMTSKNFTSLDKSILFGLLESEDLALEEIDAWNFLIKWSIEQTPELSGNINEWNQGNFEELKKTLSKFIPLIRFVKISSDDFYDEVRPYKAAFPNHIYEEIEKFYYKRTLPKSIVLSSRVGNIISEIINPNLKSLIANWIDKTSKVLLYNNNYKFDLMYLKSRDGINRAVCNCNGPFVLLIKDQSQKIFGGYNPTGYNSATSLPEKESFIFSFENGQRTYNMKIGNYIRSKKADKIPLFFNFGNHLCINVKAKKLLFKDNGNYEYIFDDIKDNLRIKEIGIFKLKKTLCKFIPLIRFEEISLDEFFEEIDIWDCLIKWGIENSPGLGSKEFEALEKTISQFIYLNGVEISPEDFFDKVCPYKVAIPNHIYEEVEEFHY</sequence>
<dbReference type="OrthoDB" id="298084at2759"/>
<dbReference type="Pfam" id="PF07534">
    <property type="entry name" value="TLD"/>
    <property type="match status" value="1"/>
</dbReference>
<keyword evidence="4" id="KW-1185">Reference proteome</keyword>
<evidence type="ECO:0000259" key="1">
    <source>
        <dbReference type="PROSITE" id="PS50097"/>
    </source>
</evidence>
<evidence type="ECO:0000313" key="4">
    <source>
        <dbReference type="Proteomes" id="UP001153678"/>
    </source>
</evidence>
<dbReference type="Gene3D" id="3.30.710.10">
    <property type="entry name" value="Potassium Channel Kv1.1, Chain A"/>
    <property type="match status" value="1"/>
</dbReference>
<dbReference type="CDD" id="cd18186">
    <property type="entry name" value="BTB_POZ_ZBTB_KLHL-like"/>
    <property type="match status" value="1"/>
</dbReference>